<reference evidence="1" key="1">
    <citation type="submission" date="2018-11" db="EMBL/GenBank/DDBJ databases">
        <authorList>
            <consortium name="Pathogen Informatics"/>
        </authorList>
    </citation>
    <scope>NUCLEOTIDE SEQUENCE</scope>
</reference>
<gene>
    <name evidence="1" type="ORF">PXEA_LOCUS5208</name>
</gene>
<protein>
    <submittedName>
        <fullName evidence="1">Uncharacterized protein</fullName>
    </submittedName>
</protein>
<comment type="caution">
    <text evidence="1">The sequence shown here is derived from an EMBL/GenBank/DDBJ whole genome shotgun (WGS) entry which is preliminary data.</text>
</comment>
<dbReference type="Proteomes" id="UP000784294">
    <property type="component" value="Unassembled WGS sequence"/>
</dbReference>
<sequence length="271" mass="30051">MKDFLIEFSPVAIEAYLCQKCRAPCLFSYNVTSKAVKDPSLPGFRPILSACNTFEPHGHFPSMELFPSVSETRSSTGTDFVVADSDGSDLFSTKPSQTGWQMGEPHVEASADHRSVSQEYWERNDYIQGLEGANRGEGRRGVGSELDEQELFKVDLDSGPVVACLEPARLPGLFGAEWNSQLASPRFEFFEENCRDLKQTCKDCLLSCAEDLRYISEGCKPTAGPGDNGRSPRLARCFDCCVNANCTHVCNKYPSHRCQRQLCSHGMSAIY</sequence>
<dbReference type="EMBL" id="CAAALY010012783">
    <property type="protein sequence ID" value="VEL11768.1"/>
    <property type="molecule type" value="Genomic_DNA"/>
</dbReference>
<dbReference type="OrthoDB" id="5965479at2759"/>
<dbReference type="AlphaFoldDB" id="A0A448WHA0"/>
<evidence type="ECO:0000313" key="2">
    <source>
        <dbReference type="Proteomes" id="UP000784294"/>
    </source>
</evidence>
<accession>A0A448WHA0</accession>
<organism evidence="1 2">
    <name type="scientific">Protopolystoma xenopodis</name>
    <dbReference type="NCBI Taxonomy" id="117903"/>
    <lineage>
        <taxon>Eukaryota</taxon>
        <taxon>Metazoa</taxon>
        <taxon>Spiralia</taxon>
        <taxon>Lophotrochozoa</taxon>
        <taxon>Platyhelminthes</taxon>
        <taxon>Monogenea</taxon>
        <taxon>Polyopisthocotylea</taxon>
        <taxon>Polystomatidea</taxon>
        <taxon>Polystomatidae</taxon>
        <taxon>Protopolystoma</taxon>
    </lineage>
</organism>
<proteinExistence type="predicted"/>
<name>A0A448WHA0_9PLAT</name>
<evidence type="ECO:0000313" key="1">
    <source>
        <dbReference type="EMBL" id="VEL11768.1"/>
    </source>
</evidence>
<keyword evidence="2" id="KW-1185">Reference proteome</keyword>